<evidence type="ECO:0000313" key="1">
    <source>
        <dbReference type="EMBL" id="AFR44266.1"/>
    </source>
</evidence>
<dbReference type="SUPFAM" id="SSF53098">
    <property type="entry name" value="Ribonuclease H-like"/>
    <property type="match status" value="1"/>
</dbReference>
<dbReference type="EMBL" id="JX469832">
    <property type="protein sequence ID" value="AFR44266.1"/>
    <property type="molecule type" value="Genomic_DNA"/>
</dbReference>
<name>J9S1J4_BURCE</name>
<dbReference type="InterPro" id="IPR012337">
    <property type="entry name" value="RNaseH-like_sf"/>
</dbReference>
<dbReference type="Gene3D" id="3.30.420.10">
    <property type="entry name" value="Ribonuclease H-like superfamily/Ribonuclease H"/>
    <property type="match status" value="1"/>
</dbReference>
<dbReference type="RefSeq" id="WP_015063419.1">
    <property type="nucleotide sequence ID" value="NC_019369.1"/>
</dbReference>
<organism evidence="1">
    <name type="scientific">Burkholderia cepacia</name>
    <name type="common">Pseudomonas cepacia</name>
    <dbReference type="NCBI Taxonomy" id="292"/>
    <lineage>
        <taxon>Bacteria</taxon>
        <taxon>Pseudomonadati</taxon>
        <taxon>Pseudomonadota</taxon>
        <taxon>Betaproteobacteria</taxon>
        <taxon>Burkholderiales</taxon>
        <taxon>Burkholderiaceae</taxon>
        <taxon>Burkholderia</taxon>
        <taxon>Burkholderia cepacia complex</taxon>
    </lineage>
</organism>
<proteinExistence type="predicted"/>
<geneLocation type="plasmid" evidence="1">
    <name>pYS1</name>
</geneLocation>
<sequence length="154" mass="17882">MGLNVFLDTEFTDFIDPHLISIGMAGGSGQDFYAEVPYPDQGCSAFVREAVIPLLGRVPNSACATEELPLKIFNWLEAIRPPNEDLIICIDYQTDWDLLADVLDCRIPPWCHRRMIARHINELLRYEFHKKHKLPEHHALYDARANRYAFRDRE</sequence>
<protein>
    <submittedName>
        <fullName evidence="1">Uncharacterized protein</fullName>
    </submittedName>
</protein>
<reference evidence="1" key="1">
    <citation type="journal article" date="2013" name="Mol. Biol. Evol.">
        <title>Inferring the Evolutionary History of IncP-1 Plasmids Despite Incongruence among Backbone Gene Trees.</title>
        <authorList>
            <person name="Sen D."/>
            <person name="Brown C.J."/>
            <person name="Top E.M."/>
            <person name="Sullivan J."/>
        </authorList>
    </citation>
    <scope>NUCLEOTIDE SEQUENCE</scope>
    <source>
        <plasmid evidence="1">pYS1</plasmid>
    </source>
</reference>
<gene>
    <name evidence="1" type="ORF">pYS10074</name>
</gene>
<dbReference type="AlphaFoldDB" id="J9S1J4"/>
<dbReference type="InterPro" id="IPR036397">
    <property type="entry name" value="RNaseH_sf"/>
</dbReference>
<accession>J9S1J4</accession>
<dbReference type="GO" id="GO:0003676">
    <property type="term" value="F:nucleic acid binding"/>
    <property type="evidence" value="ECO:0007669"/>
    <property type="project" value="InterPro"/>
</dbReference>
<keyword evidence="1" id="KW-0614">Plasmid</keyword>